<keyword evidence="5 9" id="KW-0067">ATP-binding</keyword>
<comment type="catalytic activity">
    <reaction evidence="1 9 10">
        <text>ATP-dependent breakage, passage and rejoining of double-stranded DNA.</text>
        <dbReference type="EC" id="5.6.2.2"/>
    </reaction>
</comment>
<dbReference type="NCBIfam" id="TIGR01063">
    <property type="entry name" value="gyrA"/>
    <property type="match status" value="1"/>
</dbReference>
<dbReference type="GO" id="GO:0034335">
    <property type="term" value="F:DNA negative supercoiling activity"/>
    <property type="evidence" value="ECO:0007669"/>
    <property type="project" value="UniProtKB-ARBA"/>
</dbReference>
<dbReference type="NCBIfam" id="NF004043">
    <property type="entry name" value="PRK05560.1"/>
    <property type="match status" value="1"/>
</dbReference>
<evidence type="ECO:0000256" key="7">
    <source>
        <dbReference type="ARBA" id="ARBA00023125"/>
    </source>
</evidence>
<dbReference type="FunFam" id="2.120.10.90:FF:000004">
    <property type="entry name" value="DNA gyrase subunit A"/>
    <property type="match status" value="1"/>
</dbReference>
<dbReference type="InterPro" id="IPR005743">
    <property type="entry name" value="GyrA"/>
</dbReference>
<dbReference type="GO" id="GO:0005694">
    <property type="term" value="C:chromosome"/>
    <property type="evidence" value="ECO:0007669"/>
    <property type="project" value="InterPro"/>
</dbReference>
<dbReference type="PROSITE" id="PS52040">
    <property type="entry name" value="TOPO_IIA"/>
    <property type="match status" value="1"/>
</dbReference>
<dbReference type="InterPro" id="IPR013758">
    <property type="entry name" value="Topo_IIA_A/C_ab"/>
</dbReference>
<protein>
    <recommendedName>
        <fullName evidence="9">DNA gyrase subunit A</fullName>
        <ecNumber evidence="9">5.6.2.2</ecNumber>
    </recommendedName>
</protein>
<evidence type="ECO:0000256" key="10">
    <source>
        <dbReference type="PROSITE-ProRule" id="PRU01384"/>
    </source>
</evidence>
<feature type="active site" description="O-(5'-phospho-DNA)-tyrosine intermediate" evidence="9 10">
    <location>
        <position position="119"/>
    </location>
</feature>
<dbReference type="AlphaFoldDB" id="A0A7C3SIN5"/>
<dbReference type="FunFam" id="3.90.199.10:FF:000001">
    <property type="entry name" value="DNA gyrase subunit A"/>
    <property type="match status" value="1"/>
</dbReference>
<evidence type="ECO:0000256" key="8">
    <source>
        <dbReference type="ARBA" id="ARBA00023235"/>
    </source>
</evidence>
<evidence type="ECO:0000256" key="4">
    <source>
        <dbReference type="ARBA" id="ARBA00022741"/>
    </source>
</evidence>
<evidence type="ECO:0000259" key="11">
    <source>
        <dbReference type="PROSITE" id="PS52040"/>
    </source>
</evidence>
<evidence type="ECO:0000256" key="9">
    <source>
        <dbReference type="HAMAP-Rule" id="MF_01897"/>
    </source>
</evidence>
<feature type="short sequence motif" description="GyrA-box" evidence="9">
    <location>
        <begin position="521"/>
        <end position="527"/>
    </location>
</feature>
<dbReference type="GO" id="GO:0006261">
    <property type="term" value="P:DNA-templated DNA replication"/>
    <property type="evidence" value="ECO:0007669"/>
    <property type="project" value="UniProtKB-UniRule"/>
</dbReference>
<name>A0A7C3SIN5_9BACT</name>
<dbReference type="InterPro" id="IPR006691">
    <property type="entry name" value="GyrA/parC_rep"/>
</dbReference>
<dbReference type="CDD" id="cd00187">
    <property type="entry name" value="TOP4c"/>
    <property type="match status" value="1"/>
</dbReference>
<dbReference type="GO" id="GO:0005524">
    <property type="term" value="F:ATP binding"/>
    <property type="evidence" value="ECO:0007669"/>
    <property type="project" value="UniProtKB-UniRule"/>
</dbReference>
<comment type="similarity">
    <text evidence="2 9">Belongs to the type II topoisomerase GyrA/ParC subunit family.</text>
</comment>
<keyword evidence="8 9" id="KW-0413">Isomerase</keyword>
<gene>
    <name evidence="9 12" type="primary">gyrA</name>
    <name evidence="12" type="ORF">ENV62_04695</name>
</gene>
<organism evidence="12">
    <name type="scientific">Desulfobacca acetoxidans</name>
    <dbReference type="NCBI Taxonomy" id="60893"/>
    <lineage>
        <taxon>Bacteria</taxon>
        <taxon>Pseudomonadati</taxon>
        <taxon>Thermodesulfobacteriota</taxon>
        <taxon>Desulfobaccia</taxon>
        <taxon>Desulfobaccales</taxon>
        <taxon>Desulfobaccaceae</taxon>
        <taxon>Desulfobacca</taxon>
    </lineage>
</organism>
<dbReference type="PANTHER" id="PTHR43493">
    <property type="entry name" value="DNA GYRASE/TOPOISOMERASE SUBUNIT A"/>
    <property type="match status" value="1"/>
</dbReference>
<dbReference type="FunFam" id="3.30.1360.40:FF:000002">
    <property type="entry name" value="DNA gyrase subunit A"/>
    <property type="match status" value="1"/>
</dbReference>
<dbReference type="NCBIfam" id="NF004044">
    <property type="entry name" value="PRK05561.1"/>
    <property type="match status" value="1"/>
</dbReference>
<dbReference type="Gene3D" id="2.120.10.90">
    <property type="entry name" value="DNA gyrase/topoisomerase IV, subunit A, C-terminal"/>
    <property type="match status" value="1"/>
</dbReference>
<keyword evidence="7 9" id="KW-0238">DNA-binding</keyword>
<dbReference type="HAMAP" id="MF_01897">
    <property type="entry name" value="GyrA"/>
    <property type="match status" value="1"/>
</dbReference>
<dbReference type="EC" id="5.6.2.2" evidence="9"/>
<feature type="domain" description="Topo IIA-type catalytic" evidence="11">
    <location>
        <begin position="31"/>
        <end position="494"/>
    </location>
</feature>
<accession>A0A7C3SIN5</accession>
<dbReference type="Gene3D" id="1.10.268.10">
    <property type="entry name" value="Topoisomerase, domain 3"/>
    <property type="match status" value="1"/>
</dbReference>
<dbReference type="Gene3D" id="3.90.199.10">
    <property type="entry name" value="Topoisomerase II, domain 5"/>
    <property type="match status" value="1"/>
</dbReference>
<dbReference type="GO" id="GO:0009330">
    <property type="term" value="C:DNA topoisomerase type II (double strand cut, ATP-hydrolyzing) complex"/>
    <property type="evidence" value="ECO:0007669"/>
    <property type="project" value="TreeGrafter"/>
</dbReference>
<dbReference type="FunFam" id="1.10.268.10:FF:000001">
    <property type="entry name" value="DNA gyrase subunit A"/>
    <property type="match status" value="1"/>
</dbReference>
<dbReference type="GO" id="GO:0003677">
    <property type="term" value="F:DNA binding"/>
    <property type="evidence" value="ECO:0007669"/>
    <property type="project" value="UniProtKB-UniRule"/>
</dbReference>
<dbReference type="InterPro" id="IPR013757">
    <property type="entry name" value="Topo_IIA_A_a_sf"/>
</dbReference>
<comment type="miscellaneous">
    <text evidence="9">Few gyrases are as efficient as E.coli at forming negative supercoils. Not all organisms have 2 type II topoisomerases; in organisms with a single type II topoisomerase this enzyme also has to decatenate newly replicated chromosomes.</text>
</comment>
<keyword evidence="6 9" id="KW-0799">Topoisomerase</keyword>
<evidence type="ECO:0000256" key="1">
    <source>
        <dbReference type="ARBA" id="ARBA00000185"/>
    </source>
</evidence>
<proteinExistence type="inferred from homology"/>
<keyword evidence="4 9" id="KW-0547">Nucleotide-binding</keyword>
<dbReference type="InterPro" id="IPR050220">
    <property type="entry name" value="Type_II_DNA_Topoisomerases"/>
</dbReference>
<evidence type="ECO:0000313" key="12">
    <source>
        <dbReference type="EMBL" id="HGB14521.1"/>
    </source>
</evidence>
<dbReference type="SUPFAM" id="SSF101904">
    <property type="entry name" value="GyrA/ParC C-terminal domain-like"/>
    <property type="match status" value="1"/>
</dbReference>
<dbReference type="GO" id="GO:0006265">
    <property type="term" value="P:DNA topological change"/>
    <property type="evidence" value="ECO:0007669"/>
    <property type="project" value="UniProtKB-UniRule"/>
</dbReference>
<dbReference type="Pfam" id="PF03989">
    <property type="entry name" value="DNA_gyraseA_C"/>
    <property type="match status" value="6"/>
</dbReference>
<dbReference type="Gene3D" id="3.30.1360.40">
    <property type="match status" value="1"/>
</dbReference>
<keyword evidence="3 9" id="KW-0963">Cytoplasm</keyword>
<dbReference type="InterPro" id="IPR002205">
    <property type="entry name" value="Topo_IIA_dom_A"/>
</dbReference>
<evidence type="ECO:0000256" key="5">
    <source>
        <dbReference type="ARBA" id="ARBA00022840"/>
    </source>
</evidence>
<dbReference type="SUPFAM" id="SSF56719">
    <property type="entry name" value="Type II DNA topoisomerase"/>
    <property type="match status" value="1"/>
</dbReference>
<dbReference type="PANTHER" id="PTHR43493:SF5">
    <property type="entry name" value="DNA GYRASE SUBUNIT A, CHLOROPLASTIC_MITOCHONDRIAL"/>
    <property type="match status" value="1"/>
</dbReference>
<sequence length="814" mass="90237">MESRALPINIEDEIRKSYLEYALSVIIGRALPDVRDGLKPVHRRILFAMSEAGNDWNRPYRKSARIVGDVIGKYHPHGDAAVYEALVRMAQDFSLRAPLVDGQGNFGSIDGDAPAAMRYTEVRLSRLAHELLQDLDKDTVDFVPNYDGSLKEPLVLPTRFPNLLVNGGAGIAVGMATNIPPHNLGEVCNALLAMLANPDIALEELLAIMPGPDFPTGAYIYGAEGIAEAYRTGRGLIRLRAKVAVERKGGREALVIRELPYQVNKAKLIERIAELVKDKKIEGIADIRDESDREGLRVVIQLKKEEPAQTILNQLYQHTQMQVTFGINLVAIVHNRPELLTLKDLLRHFLDHRREVIIRRTRYELKQAEARAHILAGLLVALDHLDEVIALIRAAASPPTAKDQLMAAYGLSDLQAQAILDLRLQRLTGLERQKIVDEAKEVEAAIQRFRQILADEALVRELIADELRELKEKFGDPRRTEIIPQALEFTEEDLIADEEMVVTISHRGYIKRTPLNIYRSQRRGGKGRMGMVTRENDFVSQLYVASTHAYFLVFTSSGRAFWLKVHEIPVGSPSSLGKAVVNLLDLAPEEKIATILPVRDFVEGASLVMATRRGVVKKTELMSFSRPRRGGIIAITLDEGDELVGVALAKPEQDIFLGTRLGKVIRFLSSEVRDMGRAARGVKGMEVAEEDEVVGMEVVRPGDTILTVTQRGYGKRTEASQYPRHHRGGYGVRGLHITEKNGPIISLLQLGGDDEIMLVTDRGKILRMAVTDIPLIGRVTQGVKLMDAEPDEQVVSVAKVAERGENGDGGSGES</sequence>
<comment type="subunit">
    <text evidence="9">Heterotetramer, composed of two GyrA and two GyrB chains. In the heterotetramer, GyrA contains the active site tyrosine that forms a transient covalent intermediate with DNA, while GyrB binds cofactors and catalyzes ATP hydrolysis.</text>
</comment>
<dbReference type="EMBL" id="DTHB01000040">
    <property type="protein sequence ID" value="HGB14521.1"/>
    <property type="molecule type" value="Genomic_DNA"/>
</dbReference>
<comment type="caution">
    <text evidence="12">The sequence shown here is derived from an EMBL/GenBank/DDBJ whole genome shotgun (WGS) entry which is preliminary data.</text>
</comment>
<dbReference type="SMART" id="SM00434">
    <property type="entry name" value="TOP4c"/>
    <property type="match status" value="1"/>
</dbReference>
<comment type="function">
    <text evidence="9">A type II topoisomerase that negatively supercoils closed circular double-stranded (ds) DNA in an ATP-dependent manner to modulate DNA topology and maintain chromosomes in an underwound state. Negative supercoiling favors strand separation, and DNA replication, transcription, recombination and repair, all of which involve strand separation. Also able to catalyze the interconversion of other topological isomers of dsDNA rings, including catenanes and knotted rings. Type II topoisomerases break and join 2 DNA strands simultaneously in an ATP-dependent manner.</text>
</comment>
<evidence type="ECO:0000256" key="6">
    <source>
        <dbReference type="ARBA" id="ARBA00023029"/>
    </source>
</evidence>
<evidence type="ECO:0000256" key="2">
    <source>
        <dbReference type="ARBA" id="ARBA00008263"/>
    </source>
</evidence>
<dbReference type="GO" id="GO:0005737">
    <property type="term" value="C:cytoplasm"/>
    <property type="evidence" value="ECO:0007669"/>
    <property type="project" value="UniProtKB-SubCell"/>
</dbReference>
<reference evidence="12" key="1">
    <citation type="journal article" date="2020" name="mSystems">
        <title>Genome- and Community-Level Interaction Insights into Carbon Utilization and Element Cycling Functions of Hydrothermarchaeota in Hydrothermal Sediment.</title>
        <authorList>
            <person name="Zhou Z."/>
            <person name="Liu Y."/>
            <person name="Xu W."/>
            <person name="Pan J."/>
            <person name="Luo Z.H."/>
            <person name="Li M."/>
        </authorList>
    </citation>
    <scope>NUCLEOTIDE SEQUENCE [LARGE SCALE GENOMIC DNA]</scope>
    <source>
        <strain evidence="12">SpSt-776</strain>
    </source>
</reference>
<dbReference type="Pfam" id="PF00521">
    <property type="entry name" value="DNA_topoisoIV"/>
    <property type="match status" value="1"/>
</dbReference>
<dbReference type="InterPro" id="IPR035516">
    <property type="entry name" value="Gyrase/topoIV_suA_C"/>
</dbReference>
<evidence type="ECO:0000256" key="3">
    <source>
        <dbReference type="ARBA" id="ARBA00022490"/>
    </source>
</evidence>
<comment type="subcellular location">
    <subcellularLocation>
        <location evidence="9">Cytoplasm</location>
    </subcellularLocation>
</comment>
<dbReference type="InterPro" id="IPR013760">
    <property type="entry name" value="Topo_IIA-like_dom_sf"/>
</dbReference>